<evidence type="ECO:0000256" key="1">
    <source>
        <dbReference type="SAM" id="MobiDB-lite"/>
    </source>
</evidence>
<dbReference type="SUPFAM" id="SSF89392">
    <property type="entry name" value="Prokaryotic lipoproteins and lipoprotein localization factors"/>
    <property type="match status" value="1"/>
</dbReference>
<dbReference type="Gene3D" id="2.50.20.20">
    <property type="match status" value="1"/>
</dbReference>
<gene>
    <name evidence="3" type="ORF">OB955_22755</name>
    <name evidence="2" type="ORF">OB960_22155</name>
</gene>
<dbReference type="Pfam" id="PF20316">
    <property type="entry name" value="DUF6612"/>
    <property type="match status" value="1"/>
</dbReference>
<protein>
    <submittedName>
        <fullName evidence="2">Uncharacterized protein</fullName>
    </submittedName>
</protein>
<keyword evidence="4" id="KW-1185">Reference proteome</keyword>
<dbReference type="InterPro" id="IPR046720">
    <property type="entry name" value="DUF6612"/>
</dbReference>
<evidence type="ECO:0000313" key="5">
    <source>
        <dbReference type="Proteomes" id="UP001321018"/>
    </source>
</evidence>
<dbReference type="PROSITE" id="PS51257">
    <property type="entry name" value="PROKAR_LIPOPROTEIN"/>
    <property type="match status" value="1"/>
</dbReference>
<organism evidence="2 5">
    <name type="scientific">Natronoglomus mannanivorans</name>
    <dbReference type="NCBI Taxonomy" id="2979990"/>
    <lineage>
        <taxon>Archaea</taxon>
        <taxon>Methanobacteriati</taxon>
        <taxon>Methanobacteriota</taxon>
        <taxon>Stenosarchaea group</taxon>
        <taxon>Halobacteria</taxon>
        <taxon>Halobacteriales</taxon>
        <taxon>Natrialbaceae</taxon>
        <taxon>Natronoglomus</taxon>
    </lineage>
</organism>
<proteinExistence type="predicted"/>
<evidence type="ECO:0000313" key="3">
    <source>
        <dbReference type="EMBL" id="MCU4975511.1"/>
    </source>
</evidence>
<sequence length="267" mass="29668">MVTRLKRVLAVLAVSLLLVSAGCLGGLTGSDGNESANGDDVSESEILSQIEEIETYQFELNQSTETPEGNVTITADGEVDEPNERMYLSMTQEMDVGLGGAIEMEQYVIGDTQYVLMQGVWQQMEVQEDIWEEEGDELSEQGDVIETGELEVVGTETINDVETTVVRVDGTDELIDDLEADVEEDAQQQQMQSEVAIDNVTYHFYVDEETHTLHRTEMEMSMEENGQSVQTSMEMTFFEHNEPVDIELPEAAEDAEEIDDDAMGDPA</sequence>
<name>A0AAP2Z3W7_9EURY</name>
<evidence type="ECO:0000313" key="2">
    <source>
        <dbReference type="EMBL" id="MCU4744088.1"/>
    </source>
</evidence>
<reference evidence="2 4" key="1">
    <citation type="submission" date="2022-09" db="EMBL/GenBank/DDBJ databases">
        <title>Enrichment on poylsaccharides allowed isolation of novel metabolic and taxonomic groups of Haloarchaea.</title>
        <authorList>
            <person name="Sorokin D.Y."/>
            <person name="Elcheninov A.G."/>
            <person name="Khizhniak T.V."/>
            <person name="Kolganova T.V."/>
            <person name="Kublanov I.V."/>
        </authorList>
    </citation>
    <scope>NUCLEOTIDE SEQUENCE</scope>
    <source>
        <strain evidence="3 4">AArc-m2/3/4</strain>
        <strain evidence="2">AArc-xg1-1</strain>
    </source>
</reference>
<dbReference type="EMBL" id="JAOPKB010000020">
    <property type="protein sequence ID" value="MCU4975511.1"/>
    <property type="molecule type" value="Genomic_DNA"/>
</dbReference>
<feature type="region of interest" description="Disordered" evidence="1">
    <location>
        <begin position="248"/>
        <end position="267"/>
    </location>
</feature>
<dbReference type="AlphaFoldDB" id="A0AAP2Z3W7"/>
<comment type="caution">
    <text evidence="2">The sequence shown here is derived from an EMBL/GenBank/DDBJ whole genome shotgun (WGS) entry which is preliminary data.</text>
</comment>
<dbReference type="Proteomes" id="UP001320972">
    <property type="component" value="Unassembled WGS sequence"/>
</dbReference>
<accession>A0AAP2Z3W7</accession>
<dbReference type="RefSeq" id="WP_338005892.1">
    <property type="nucleotide sequence ID" value="NZ_JAOPKA010000021.1"/>
</dbReference>
<dbReference type="Proteomes" id="UP001321018">
    <property type="component" value="Unassembled WGS sequence"/>
</dbReference>
<evidence type="ECO:0000313" key="4">
    <source>
        <dbReference type="Proteomes" id="UP001320972"/>
    </source>
</evidence>
<dbReference type="EMBL" id="JAOPKA010000021">
    <property type="protein sequence ID" value="MCU4744088.1"/>
    <property type="molecule type" value="Genomic_DNA"/>
</dbReference>
<dbReference type="InterPro" id="IPR029046">
    <property type="entry name" value="LolA/LolB/LppX"/>
</dbReference>